<dbReference type="GO" id="GO:0009317">
    <property type="term" value="C:acetyl-CoA carboxylase complex"/>
    <property type="evidence" value="ECO:0007669"/>
    <property type="project" value="InterPro"/>
</dbReference>
<dbReference type="GO" id="GO:0006633">
    <property type="term" value="P:fatty acid biosynthetic process"/>
    <property type="evidence" value="ECO:0007669"/>
    <property type="project" value="UniProtKB-UniPathway"/>
</dbReference>
<dbReference type="PRINTS" id="PR01071">
    <property type="entry name" value="ACOABIOTINCC"/>
</dbReference>
<dbReference type="CDD" id="cd06850">
    <property type="entry name" value="biotinyl_domain"/>
    <property type="match status" value="1"/>
</dbReference>
<dbReference type="PROSITE" id="PS00188">
    <property type="entry name" value="BIOTIN"/>
    <property type="match status" value="1"/>
</dbReference>
<comment type="pathway">
    <text evidence="1 8">Lipid metabolism; fatty acid biosynthesis.</text>
</comment>
<proteinExistence type="predicted"/>
<dbReference type="GO" id="GO:0003989">
    <property type="term" value="F:acetyl-CoA carboxylase activity"/>
    <property type="evidence" value="ECO:0007669"/>
    <property type="project" value="InterPro"/>
</dbReference>
<keyword evidence="7 8" id="KW-0092">Biotin</keyword>
<dbReference type="PANTHER" id="PTHR45266">
    <property type="entry name" value="OXALOACETATE DECARBOXYLASE ALPHA CHAIN"/>
    <property type="match status" value="1"/>
</dbReference>
<dbReference type="UniPathway" id="UPA00094"/>
<dbReference type="InterPro" id="IPR011053">
    <property type="entry name" value="Single_hybrid_motif"/>
</dbReference>
<evidence type="ECO:0000256" key="8">
    <source>
        <dbReference type="RuleBase" id="RU364072"/>
    </source>
</evidence>
<comment type="caution">
    <text evidence="10">The sequence shown here is derived from an EMBL/GenBank/DDBJ whole genome shotgun (WGS) entry which is preliminary data.</text>
</comment>
<dbReference type="PROSITE" id="PS50968">
    <property type="entry name" value="BIOTINYL_LIPOYL"/>
    <property type="match status" value="1"/>
</dbReference>
<dbReference type="InterPro" id="IPR001882">
    <property type="entry name" value="Biotin_BS"/>
</dbReference>
<evidence type="ECO:0000256" key="7">
    <source>
        <dbReference type="ARBA" id="ARBA00023267"/>
    </source>
</evidence>
<protein>
    <recommendedName>
        <fullName evidence="2 8">Biotin carboxyl carrier protein of acetyl-CoA carboxylase</fullName>
    </recommendedName>
</protein>
<organism evidence="10 11">
    <name type="scientific">Faecalicoccus pleomorphus</name>
    <dbReference type="NCBI Taxonomy" id="1323"/>
    <lineage>
        <taxon>Bacteria</taxon>
        <taxon>Bacillati</taxon>
        <taxon>Bacillota</taxon>
        <taxon>Erysipelotrichia</taxon>
        <taxon>Erysipelotrichales</taxon>
        <taxon>Erysipelotrichaceae</taxon>
        <taxon>Faecalicoccus</taxon>
    </lineage>
</organism>
<evidence type="ECO:0000313" key="11">
    <source>
        <dbReference type="Proteomes" id="UP000260721"/>
    </source>
</evidence>
<evidence type="ECO:0000256" key="3">
    <source>
        <dbReference type="ARBA" id="ARBA00022516"/>
    </source>
</evidence>
<evidence type="ECO:0000313" key="10">
    <source>
        <dbReference type="EMBL" id="RGD76987.1"/>
    </source>
</evidence>
<reference evidence="10 11" key="1">
    <citation type="submission" date="2018-08" db="EMBL/GenBank/DDBJ databases">
        <title>A genome reference for cultivated species of the human gut microbiota.</title>
        <authorList>
            <person name="Zou Y."/>
            <person name="Xue W."/>
            <person name="Luo G."/>
        </authorList>
    </citation>
    <scope>NUCLEOTIDE SEQUENCE [LARGE SCALE GENOMIC DNA]</scope>
    <source>
        <strain evidence="10 11">TF08-11</strain>
    </source>
</reference>
<dbReference type="Proteomes" id="UP000260721">
    <property type="component" value="Unassembled WGS sequence"/>
</dbReference>
<keyword evidence="3 8" id="KW-0444">Lipid biosynthesis</keyword>
<dbReference type="AlphaFoldDB" id="A0A3E3E5I1"/>
<dbReference type="Gene3D" id="2.40.50.100">
    <property type="match status" value="1"/>
</dbReference>
<accession>A0A3E3E5I1</accession>
<dbReference type="NCBIfam" id="TIGR00531">
    <property type="entry name" value="BCCP"/>
    <property type="match status" value="1"/>
</dbReference>
<name>A0A3E3E5I1_9FIRM</name>
<sequence>MDMETNQIREIIEIFEASGLSHMELEEGNLKIRLEKPATPSMNAPVTQIVHTPMPKEVEKVKPEEKITVNSPLVGTFYRAKSPKDKPYVQVGDLVHVGDVICMVEAMKTMNEIQSDKEGTVKEVLVEDGAMVEFDQALIVLGDME</sequence>
<keyword evidence="6 8" id="KW-0275">Fatty acid biosynthesis</keyword>
<dbReference type="InterPro" id="IPR001249">
    <property type="entry name" value="AcCoA_biotinCC"/>
</dbReference>
<dbReference type="SUPFAM" id="SSF51230">
    <property type="entry name" value="Single hybrid motif"/>
    <property type="match status" value="1"/>
</dbReference>
<evidence type="ECO:0000256" key="1">
    <source>
        <dbReference type="ARBA" id="ARBA00005194"/>
    </source>
</evidence>
<feature type="domain" description="Lipoyl-binding" evidence="9">
    <location>
        <begin position="66"/>
        <end position="142"/>
    </location>
</feature>
<dbReference type="EMBL" id="QUSK01000008">
    <property type="protein sequence ID" value="RGD76987.1"/>
    <property type="molecule type" value="Genomic_DNA"/>
</dbReference>
<dbReference type="InterPro" id="IPR000089">
    <property type="entry name" value="Biotin_lipoyl"/>
</dbReference>
<evidence type="ECO:0000259" key="9">
    <source>
        <dbReference type="PROSITE" id="PS50968"/>
    </source>
</evidence>
<evidence type="ECO:0000256" key="2">
    <source>
        <dbReference type="ARBA" id="ARBA00017562"/>
    </source>
</evidence>
<dbReference type="PANTHER" id="PTHR45266:SF3">
    <property type="entry name" value="OXALOACETATE DECARBOXYLASE ALPHA CHAIN"/>
    <property type="match status" value="1"/>
</dbReference>
<evidence type="ECO:0000256" key="6">
    <source>
        <dbReference type="ARBA" id="ARBA00023160"/>
    </source>
</evidence>
<dbReference type="Pfam" id="PF00364">
    <property type="entry name" value="Biotin_lipoyl"/>
    <property type="match status" value="1"/>
</dbReference>
<comment type="function">
    <text evidence="8">This protein is a component of the acetyl coenzyme A carboxylase complex; first, biotin carboxylase catalyzes the carboxylation of the carrier protein and then the transcarboxylase transfers the carboxyl group to form malonyl-CoA.</text>
</comment>
<dbReference type="InterPro" id="IPR050709">
    <property type="entry name" value="Biotin_Carboxyl_Carrier/Decarb"/>
</dbReference>
<keyword evidence="5 8" id="KW-0443">Lipid metabolism</keyword>
<dbReference type="STRING" id="1123313.GCA_000420345_00688"/>
<gene>
    <name evidence="10" type="primary">accB</name>
    <name evidence="10" type="ORF">DXC78_04755</name>
</gene>
<keyword evidence="4 8" id="KW-0276">Fatty acid metabolism</keyword>
<evidence type="ECO:0000256" key="4">
    <source>
        <dbReference type="ARBA" id="ARBA00022832"/>
    </source>
</evidence>
<evidence type="ECO:0000256" key="5">
    <source>
        <dbReference type="ARBA" id="ARBA00023098"/>
    </source>
</evidence>